<dbReference type="RefSeq" id="WP_096295372.1">
    <property type="nucleotide sequence ID" value="NZ_CP023429.1"/>
</dbReference>
<evidence type="ECO:0000313" key="2">
    <source>
        <dbReference type="EMBL" id="RPD83511.1"/>
    </source>
</evidence>
<comment type="caution">
    <text evidence="2">The sequence shown here is derived from an EMBL/GenBank/DDBJ whole genome shotgun (WGS) entry which is preliminary data.</text>
</comment>
<organism evidence="2 3">
    <name type="scientific">Neisseria weixii</name>
    <dbReference type="NCBI Taxonomy" id="1853276"/>
    <lineage>
        <taxon>Bacteria</taxon>
        <taxon>Pseudomonadati</taxon>
        <taxon>Pseudomonadota</taxon>
        <taxon>Betaproteobacteria</taxon>
        <taxon>Neisseriales</taxon>
        <taxon>Neisseriaceae</taxon>
        <taxon>Neisseria</taxon>
    </lineage>
</organism>
<evidence type="ECO:0000256" key="1">
    <source>
        <dbReference type="SAM" id="Phobius"/>
    </source>
</evidence>
<dbReference type="KEGG" id="nwx:CGZ65_07240"/>
<feature type="transmembrane region" description="Helical" evidence="1">
    <location>
        <begin position="46"/>
        <end position="67"/>
    </location>
</feature>
<gene>
    <name evidence="2" type="ORF">EGK74_12390</name>
</gene>
<dbReference type="EMBL" id="RPFL01000052">
    <property type="protein sequence ID" value="RPD83511.1"/>
    <property type="molecule type" value="Genomic_DNA"/>
</dbReference>
<keyword evidence="1" id="KW-0812">Transmembrane</keyword>
<feature type="transmembrane region" description="Helical" evidence="1">
    <location>
        <begin position="12"/>
        <end position="34"/>
    </location>
</feature>
<dbReference type="AlphaFoldDB" id="A0A3N4MJ27"/>
<keyword evidence="3" id="KW-1185">Reference proteome</keyword>
<keyword evidence="1" id="KW-0472">Membrane</keyword>
<accession>A0A3N4MJ27</accession>
<sequence>MELKKIVKISNIIGLISILLLMYWVFSFVLIEVFGLKVFREHMTGMFGLSILGILALMAGALMLNIMANLTRIAERGQQATVVGGKKLIHGVLLVFPLLAAILFGGNYLTIQKKQQLLEHSAQSLIQDNQQQVAWLAGYRFAPKQFQTAKEILILLNKQGRSFNQVSLIVPDKINGKPVLLNLSLDKMAYLGDKTQPAGKSDFLYAADLAERDYLNAAFRQHANASRFDHANGHYVLLYPYQKDGKTVGVLRLSDYQAYGKLGS</sequence>
<evidence type="ECO:0000313" key="3">
    <source>
        <dbReference type="Proteomes" id="UP000272412"/>
    </source>
</evidence>
<protein>
    <submittedName>
        <fullName evidence="2">Peptidase</fullName>
    </submittedName>
</protein>
<keyword evidence="1" id="KW-1133">Transmembrane helix</keyword>
<reference evidence="2 3" key="1">
    <citation type="submission" date="2018-11" db="EMBL/GenBank/DDBJ databases">
        <title>Neisseria weixii sp. nov. isolated from the rectal contents of plateau pika (Ochotona cruzoniae).</title>
        <authorList>
            <person name="Zhang G."/>
        </authorList>
    </citation>
    <scope>NUCLEOTIDE SEQUENCE [LARGE SCALE GENOMIC DNA]</scope>
    <source>
        <strain evidence="2 3">10009</strain>
    </source>
</reference>
<proteinExistence type="predicted"/>
<name>A0A3N4MJ27_9NEIS</name>
<dbReference type="OrthoDB" id="348118at2"/>
<dbReference type="Proteomes" id="UP000272412">
    <property type="component" value="Unassembled WGS sequence"/>
</dbReference>
<feature type="transmembrane region" description="Helical" evidence="1">
    <location>
        <begin position="88"/>
        <end position="109"/>
    </location>
</feature>